<organism evidence="1 2">
    <name type="scientific">Alcanivorax profundi</name>
    <dbReference type="NCBI Taxonomy" id="2338368"/>
    <lineage>
        <taxon>Bacteria</taxon>
        <taxon>Pseudomonadati</taxon>
        <taxon>Pseudomonadota</taxon>
        <taxon>Gammaproteobacteria</taxon>
        <taxon>Oceanospirillales</taxon>
        <taxon>Alcanivoracaceae</taxon>
        <taxon>Alcanivorax</taxon>
    </lineage>
</organism>
<dbReference type="EMBL" id="QYYA01000005">
    <property type="protein sequence ID" value="RJG16433.1"/>
    <property type="molecule type" value="Genomic_DNA"/>
</dbReference>
<gene>
    <name evidence="1" type="ORF">D4A39_14340</name>
</gene>
<dbReference type="RefSeq" id="WP_022984673.1">
    <property type="nucleotide sequence ID" value="NZ_CAXGPP010000039.1"/>
</dbReference>
<reference evidence="1 2" key="1">
    <citation type="submission" date="2018-09" db="EMBL/GenBank/DDBJ databases">
        <title>Alcanivorax profundi sp. nov., isolated from 1000 m-depth seawater of the Mariana Trench.</title>
        <authorList>
            <person name="Liu J."/>
        </authorList>
    </citation>
    <scope>NUCLEOTIDE SEQUENCE [LARGE SCALE GENOMIC DNA]</scope>
    <source>
        <strain evidence="1 2">MTEO17</strain>
    </source>
</reference>
<sequence length="110" mass="12881">MKHRYRCVILCVLLPAVVFGGQFHYSLEQFALISGYEGCVRQLGSSLSAGQRDALADSLLRRRGLSYQPRRVENDRRLWAYPEYDNQRRLLGYMAEAYRLECLEQNQGRY</sequence>
<evidence type="ECO:0000313" key="2">
    <source>
        <dbReference type="Proteomes" id="UP000283734"/>
    </source>
</evidence>
<dbReference type="Proteomes" id="UP000283734">
    <property type="component" value="Unassembled WGS sequence"/>
</dbReference>
<comment type="caution">
    <text evidence="1">The sequence shown here is derived from an EMBL/GenBank/DDBJ whole genome shotgun (WGS) entry which is preliminary data.</text>
</comment>
<name>A0A418XUQ1_9GAMM</name>
<evidence type="ECO:0000313" key="1">
    <source>
        <dbReference type="EMBL" id="RJG16433.1"/>
    </source>
</evidence>
<accession>A0A418XUQ1</accession>
<protein>
    <submittedName>
        <fullName evidence="1">Uncharacterized protein</fullName>
    </submittedName>
</protein>
<proteinExistence type="predicted"/>
<dbReference type="OrthoDB" id="9870593at2"/>
<keyword evidence="2" id="KW-1185">Reference proteome</keyword>
<dbReference type="AlphaFoldDB" id="A0A418XUQ1"/>